<accession>A0A1F7YKL8</accession>
<name>A0A1F7YKL8_9BACT</name>
<proteinExistence type="predicted"/>
<comment type="caution">
    <text evidence="1">The sequence shown here is derived from an EMBL/GenBank/DDBJ whole genome shotgun (WGS) entry which is preliminary data.</text>
</comment>
<protein>
    <submittedName>
        <fullName evidence="1">Uncharacterized protein</fullName>
    </submittedName>
</protein>
<dbReference type="EMBL" id="MGGL01000004">
    <property type="protein sequence ID" value="OGM27429.1"/>
    <property type="molecule type" value="Genomic_DNA"/>
</dbReference>
<dbReference type="AlphaFoldDB" id="A0A1F7YKL8"/>
<evidence type="ECO:0000313" key="1">
    <source>
        <dbReference type="EMBL" id="OGM27429.1"/>
    </source>
</evidence>
<reference evidence="1 2" key="1">
    <citation type="journal article" date="2016" name="Nat. Commun.">
        <title>Thousands of microbial genomes shed light on interconnected biogeochemical processes in an aquifer system.</title>
        <authorList>
            <person name="Anantharaman K."/>
            <person name="Brown C.T."/>
            <person name="Hug L.A."/>
            <person name="Sharon I."/>
            <person name="Castelle C.J."/>
            <person name="Probst A.J."/>
            <person name="Thomas B.C."/>
            <person name="Singh A."/>
            <person name="Wilkins M.J."/>
            <person name="Karaoz U."/>
            <person name="Brodie E.L."/>
            <person name="Williams K.H."/>
            <person name="Hubbard S.S."/>
            <person name="Banfield J.F."/>
        </authorList>
    </citation>
    <scope>NUCLEOTIDE SEQUENCE [LARGE SCALE GENOMIC DNA]</scope>
</reference>
<dbReference type="Proteomes" id="UP000179221">
    <property type="component" value="Unassembled WGS sequence"/>
</dbReference>
<gene>
    <name evidence="1" type="ORF">A2628_01365</name>
</gene>
<organism evidence="1 2">
    <name type="scientific">Candidatus Woesebacteria bacterium RIFCSPHIGHO2_01_FULL_40_22</name>
    <dbReference type="NCBI Taxonomy" id="1802499"/>
    <lineage>
        <taxon>Bacteria</taxon>
        <taxon>Candidatus Woeseibacteriota</taxon>
    </lineage>
</organism>
<sequence length="89" mass="10104">MNLEIYRCDKSNISGEAPKVRLTSRKDEILCTDYDPRDGNADTNINIEMGIQKILQSDKKTVIGYTTCVNNVCVFYRMFCAGSETKIEL</sequence>
<evidence type="ECO:0000313" key="2">
    <source>
        <dbReference type="Proteomes" id="UP000179221"/>
    </source>
</evidence>